<feature type="active site" description="Charge relay system" evidence="5">
    <location>
        <position position="230"/>
    </location>
</feature>
<evidence type="ECO:0000313" key="10">
    <source>
        <dbReference type="Proteomes" id="UP000199226"/>
    </source>
</evidence>
<dbReference type="InterPro" id="IPR000209">
    <property type="entry name" value="Peptidase_S8/S53_dom"/>
</dbReference>
<dbReference type="EMBL" id="FNHH01000012">
    <property type="protein sequence ID" value="SDM44278.1"/>
    <property type="molecule type" value="Genomic_DNA"/>
</dbReference>
<dbReference type="PRINTS" id="PR00723">
    <property type="entry name" value="SUBTILISIN"/>
</dbReference>
<keyword evidence="10" id="KW-1185">Reference proteome</keyword>
<organism evidence="9 10">
    <name type="scientific">Daejeonella rubra</name>
    <dbReference type="NCBI Taxonomy" id="990371"/>
    <lineage>
        <taxon>Bacteria</taxon>
        <taxon>Pseudomonadati</taxon>
        <taxon>Bacteroidota</taxon>
        <taxon>Sphingobacteriia</taxon>
        <taxon>Sphingobacteriales</taxon>
        <taxon>Sphingobacteriaceae</taxon>
        <taxon>Daejeonella</taxon>
    </lineage>
</organism>
<feature type="signal peptide" evidence="6">
    <location>
        <begin position="1"/>
        <end position="15"/>
    </location>
</feature>
<gene>
    <name evidence="9" type="ORF">SAMN05421813_11263</name>
</gene>
<dbReference type="RefSeq" id="WP_090704479.1">
    <property type="nucleotide sequence ID" value="NZ_FNHH01000012.1"/>
</dbReference>
<sequence>MKRFLLLVFFFSSLAASGSDDPQSVNPRVFKLPKGLSAKDYLPNTLIVKFRKGVSTGDIRSATSSFGLNSLKLKSAVIQQVNQVFKDALLSKSGQLLSTLKTTDSIGLDRVYEFNFNSDKTIVEVINEVLANGMVEYAEPSYIYHTAFIPNDPFYTGYQSFLKQIKAEQSWDLIRNSSNTVIAIVDSGSDMDHIDLKANILLPGKDLVGASFSTLLEDDDPDVKSDSTDHGVRVSGMASAVSNNGIGIASVASNAKLLIVKAGADNNGSTIYRGYEGIKYAADNGAHIINCSWGGPGGGSYGQDVVNYALSKGCLIIVAAGNSNTSVPEYPANYPGIMSVAAVDMNDRKSSFSNYGSHVSIAAPGEVFTTTNGNKYDVARGTSLAAPMVASAAALVRSRFPLFDMVQVKEQLMVTSDNLDAANPAFSGSLGKGRLNVFRALTEAVPAIRYQNITILDKGKGSRPSGDTLRIFLDLKNILSPATGVIAKLSSANPNIQIIDQEVLIGNMATMQLKTMMGPFRVYIKPGISENALVDFIVSYSSGGSYAENEKFQIRVALDYLNIEVNQVSTTISSNGRIGYSDPDSRNGLGFIYKGDPLLFEASLMIGTSAVNVSNNTRNDKGGADEHFIKKKIVYKDPDPLAAFLSRSEFDDSGNPARLNLYVRHSIRAFSAAPDDKYVLAEYEIENTGKTVLNDIYAGLFTDWDVDPYGTDITKYDVINRLGYVYGKYGNTPYAGVKLLSPIGQPLYYPMSAQVLGDPLQTGNGFSVAEKYQTLSSGIKATSLGENSSNGYDVMFVSGYGPYTIPVNGSVKVAFALLAGDNLTDIQASAISAQKKYEEQNNSMAEILEDGFVLEQNYPNPAADQSTIEFGIDKAGLVSLLLYNSIGQPVKELLNGSLQKGSYGVNVELTDLDPGIYFYKMLFDGKEKTLKMIISK</sequence>
<dbReference type="InterPro" id="IPR051048">
    <property type="entry name" value="Peptidase_S8/S53_subtilisin"/>
</dbReference>
<keyword evidence="4 5" id="KW-0720">Serine protease</keyword>
<dbReference type="Pfam" id="PF18962">
    <property type="entry name" value="Por_Secre_tail"/>
    <property type="match status" value="1"/>
</dbReference>
<proteinExistence type="inferred from homology"/>
<keyword evidence="6" id="KW-0732">Signal</keyword>
<feature type="active site" description="Charge relay system" evidence="5">
    <location>
        <position position="383"/>
    </location>
</feature>
<evidence type="ECO:0000259" key="7">
    <source>
        <dbReference type="Pfam" id="PF00082"/>
    </source>
</evidence>
<name>A0A1G9T9I0_9SPHI</name>
<feature type="domain" description="Peptidase S8/S53" evidence="7">
    <location>
        <begin position="178"/>
        <end position="433"/>
    </location>
</feature>
<evidence type="ECO:0000313" key="9">
    <source>
        <dbReference type="EMBL" id="SDM44278.1"/>
    </source>
</evidence>
<dbReference type="GO" id="GO:0006508">
    <property type="term" value="P:proteolysis"/>
    <property type="evidence" value="ECO:0007669"/>
    <property type="project" value="UniProtKB-KW"/>
</dbReference>
<dbReference type="AlphaFoldDB" id="A0A1G9T9I0"/>
<dbReference type="InterPro" id="IPR015500">
    <property type="entry name" value="Peptidase_S8_subtilisin-rel"/>
</dbReference>
<comment type="similarity">
    <text evidence="1 5">Belongs to the peptidase S8 family.</text>
</comment>
<keyword evidence="3 5" id="KW-0378">Hydrolase</keyword>
<evidence type="ECO:0000256" key="2">
    <source>
        <dbReference type="ARBA" id="ARBA00022670"/>
    </source>
</evidence>
<feature type="chain" id="PRO_5012995135" evidence="6">
    <location>
        <begin position="16"/>
        <end position="936"/>
    </location>
</feature>
<evidence type="ECO:0000256" key="6">
    <source>
        <dbReference type="SAM" id="SignalP"/>
    </source>
</evidence>
<dbReference type="InterPro" id="IPR036852">
    <property type="entry name" value="Peptidase_S8/S53_dom_sf"/>
</dbReference>
<dbReference type="GO" id="GO:0004252">
    <property type="term" value="F:serine-type endopeptidase activity"/>
    <property type="evidence" value="ECO:0007669"/>
    <property type="project" value="UniProtKB-UniRule"/>
</dbReference>
<dbReference type="OrthoDB" id="9813435at2"/>
<dbReference type="STRING" id="990371.SAMN05421813_11263"/>
<accession>A0A1G9T9I0</accession>
<dbReference type="PROSITE" id="PS51892">
    <property type="entry name" value="SUBTILASE"/>
    <property type="match status" value="1"/>
</dbReference>
<evidence type="ECO:0000256" key="3">
    <source>
        <dbReference type="ARBA" id="ARBA00022801"/>
    </source>
</evidence>
<feature type="active site" description="Charge relay system" evidence="5">
    <location>
        <position position="186"/>
    </location>
</feature>
<evidence type="ECO:0000256" key="4">
    <source>
        <dbReference type="ARBA" id="ARBA00022825"/>
    </source>
</evidence>
<dbReference type="Pfam" id="PF00082">
    <property type="entry name" value="Peptidase_S8"/>
    <property type="match status" value="1"/>
</dbReference>
<dbReference type="Gene3D" id="3.40.50.200">
    <property type="entry name" value="Peptidase S8/S53 domain"/>
    <property type="match status" value="1"/>
</dbReference>
<protein>
    <submittedName>
        <fullName evidence="9">Por secretion system C-terminal sorting domain-containing protein</fullName>
    </submittedName>
</protein>
<dbReference type="Proteomes" id="UP000199226">
    <property type="component" value="Unassembled WGS sequence"/>
</dbReference>
<evidence type="ECO:0000259" key="8">
    <source>
        <dbReference type="Pfam" id="PF18962"/>
    </source>
</evidence>
<keyword evidence="2 5" id="KW-0645">Protease</keyword>
<evidence type="ECO:0000256" key="5">
    <source>
        <dbReference type="PROSITE-ProRule" id="PRU01240"/>
    </source>
</evidence>
<dbReference type="InterPro" id="IPR026444">
    <property type="entry name" value="Secre_tail"/>
</dbReference>
<feature type="domain" description="Secretion system C-terminal sorting" evidence="8">
    <location>
        <begin position="858"/>
        <end position="934"/>
    </location>
</feature>
<dbReference type="NCBIfam" id="TIGR04183">
    <property type="entry name" value="Por_Secre_tail"/>
    <property type="match status" value="1"/>
</dbReference>
<dbReference type="SUPFAM" id="SSF52743">
    <property type="entry name" value="Subtilisin-like"/>
    <property type="match status" value="1"/>
</dbReference>
<dbReference type="PANTHER" id="PTHR43399:SF4">
    <property type="entry name" value="CELL WALL-ASSOCIATED PROTEASE"/>
    <property type="match status" value="1"/>
</dbReference>
<dbReference type="PANTHER" id="PTHR43399">
    <property type="entry name" value="SUBTILISIN-RELATED"/>
    <property type="match status" value="1"/>
</dbReference>
<evidence type="ECO:0000256" key="1">
    <source>
        <dbReference type="ARBA" id="ARBA00011073"/>
    </source>
</evidence>
<reference evidence="10" key="1">
    <citation type="submission" date="2016-10" db="EMBL/GenBank/DDBJ databases">
        <authorList>
            <person name="Varghese N."/>
            <person name="Submissions S."/>
        </authorList>
    </citation>
    <scope>NUCLEOTIDE SEQUENCE [LARGE SCALE GENOMIC DNA]</scope>
    <source>
        <strain evidence="10">DSM 24536</strain>
    </source>
</reference>